<dbReference type="EMBL" id="JAVRIE010000001">
    <property type="protein sequence ID" value="MDT0580984.1"/>
    <property type="molecule type" value="Genomic_DNA"/>
</dbReference>
<keyword evidence="3" id="KW-1185">Reference proteome</keyword>
<evidence type="ECO:0000313" key="2">
    <source>
        <dbReference type="EMBL" id="MDT0580984.1"/>
    </source>
</evidence>
<comment type="caution">
    <text evidence="2">The sequence shown here is derived from an EMBL/GenBank/DDBJ whole genome shotgun (WGS) entry which is preliminary data.</text>
</comment>
<accession>A0AAW8QWT1</accession>
<dbReference type="Proteomes" id="UP001249020">
    <property type="component" value="Unassembled WGS sequence"/>
</dbReference>
<evidence type="ECO:0000256" key="1">
    <source>
        <dbReference type="SAM" id="Coils"/>
    </source>
</evidence>
<name>A0AAW8QWT1_9ALTE</name>
<organism evidence="2 3">
    <name type="scientific">Brumicola blandensis</name>
    <dbReference type="NCBI Taxonomy" id="3075611"/>
    <lineage>
        <taxon>Bacteria</taxon>
        <taxon>Pseudomonadati</taxon>
        <taxon>Pseudomonadota</taxon>
        <taxon>Gammaproteobacteria</taxon>
        <taxon>Alteromonadales</taxon>
        <taxon>Alteromonadaceae</taxon>
        <taxon>Brumicola</taxon>
    </lineage>
</organism>
<keyword evidence="1" id="KW-0175">Coiled coil</keyword>
<evidence type="ECO:0000313" key="3">
    <source>
        <dbReference type="Proteomes" id="UP001249020"/>
    </source>
</evidence>
<dbReference type="AlphaFoldDB" id="A0AAW8QWT1"/>
<sequence>MSKKSLPLTLYQTLEHHARDSDIEDNEELKDIMEKLEALNQKVEAFKQRAREKRIEKSSNVIPLKPKK</sequence>
<dbReference type="RefSeq" id="WP_311359799.1">
    <property type="nucleotide sequence ID" value="NZ_JAVRIE010000001.1"/>
</dbReference>
<gene>
    <name evidence="2" type="ORF">RM544_00360</name>
</gene>
<proteinExistence type="predicted"/>
<feature type="coiled-coil region" evidence="1">
    <location>
        <begin position="19"/>
        <end position="56"/>
    </location>
</feature>
<reference evidence="2 3" key="1">
    <citation type="submission" date="2023-09" db="EMBL/GenBank/DDBJ databases">
        <authorList>
            <person name="Rey-Velasco X."/>
        </authorList>
    </citation>
    <scope>NUCLEOTIDE SEQUENCE [LARGE SCALE GENOMIC DNA]</scope>
    <source>
        <strain evidence="2 3">W409</strain>
    </source>
</reference>
<protein>
    <submittedName>
        <fullName evidence="2">Uncharacterized protein</fullName>
    </submittedName>
</protein>